<dbReference type="AlphaFoldDB" id="A0AAV9WHW7"/>
<evidence type="ECO:0000313" key="2">
    <source>
        <dbReference type="EMBL" id="KAK6507974.1"/>
    </source>
</evidence>
<gene>
    <name evidence="2" type="ORF">TWF481_006394</name>
</gene>
<protein>
    <submittedName>
        <fullName evidence="2">Uncharacterized protein</fullName>
    </submittedName>
</protein>
<proteinExistence type="predicted"/>
<reference evidence="2 3" key="1">
    <citation type="submission" date="2023-08" db="EMBL/GenBank/DDBJ databases">
        <authorList>
            <person name="Palmer J.M."/>
        </authorList>
    </citation>
    <scope>NUCLEOTIDE SEQUENCE [LARGE SCALE GENOMIC DNA]</scope>
    <source>
        <strain evidence="2 3">TWF481</strain>
    </source>
</reference>
<organism evidence="2 3">
    <name type="scientific">Arthrobotrys musiformis</name>
    <dbReference type="NCBI Taxonomy" id="47236"/>
    <lineage>
        <taxon>Eukaryota</taxon>
        <taxon>Fungi</taxon>
        <taxon>Dikarya</taxon>
        <taxon>Ascomycota</taxon>
        <taxon>Pezizomycotina</taxon>
        <taxon>Orbiliomycetes</taxon>
        <taxon>Orbiliales</taxon>
        <taxon>Orbiliaceae</taxon>
        <taxon>Arthrobotrys</taxon>
    </lineage>
</organism>
<feature type="compositionally biased region" description="Basic and acidic residues" evidence="1">
    <location>
        <begin position="144"/>
        <end position="162"/>
    </location>
</feature>
<dbReference type="EMBL" id="JAVHJL010000003">
    <property type="protein sequence ID" value="KAK6507974.1"/>
    <property type="molecule type" value="Genomic_DNA"/>
</dbReference>
<name>A0AAV9WHW7_9PEZI</name>
<accession>A0AAV9WHW7</accession>
<sequence length="185" mass="21222">MPSRNMKCLEKAKGGVVAYTEKVKEIYKELRQQLNKKAGEFGEHMFTLRYGKSRVQMMEEYLALMQGHDPLPPAEINPYPRARSSLVSSPDSSTCGSSPPVLVLRPYKFECATDQFTASIAANERRRQAAMEEAIENGTYWEDDYFHPRDRESQPPKEDRSAEVAEFIRQYTAPDATSRYPSLWD</sequence>
<evidence type="ECO:0000256" key="1">
    <source>
        <dbReference type="SAM" id="MobiDB-lite"/>
    </source>
</evidence>
<evidence type="ECO:0000313" key="3">
    <source>
        <dbReference type="Proteomes" id="UP001370758"/>
    </source>
</evidence>
<comment type="caution">
    <text evidence="2">The sequence shown here is derived from an EMBL/GenBank/DDBJ whole genome shotgun (WGS) entry which is preliminary data.</text>
</comment>
<feature type="region of interest" description="Disordered" evidence="1">
    <location>
        <begin position="141"/>
        <end position="162"/>
    </location>
</feature>
<dbReference type="Proteomes" id="UP001370758">
    <property type="component" value="Unassembled WGS sequence"/>
</dbReference>
<keyword evidence="3" id="KW-1185">Reference proteome</keyword>